<dbReference type="SUPFAM" id="SSF55257">
    <property type="entry name" value="RBP11-like subunits of RNA polymerase"/>
    <property type="match status" value="1"/>
</dbReference>
<comment type="caution">
    <text evidence="8">The sequence shown here is derived from an EMBL/GenBank/DDBJ whole genome shotgun (WGS) entry which is preliminary data.</text>
</comment>
<keyword evidence="3" id="KW-0804">Transcription</keyword>
<accession>A0A815PDY4</accession>
<dbReference type="GO" id="GO:0005665">
    <property type="term" value="C:RNA polymerase II, core complex"/>
    <property type="evidence" value="ECO:0007669"/>
    <property type="project" value="InterPro"/>
</dbReference>
<dbReference type="SUPFAM" id="SSF82708">
    <property type="entry name" value="R3H domain"/>
    <property type="match status" value="1"/>
</dbReference>
<comment type="subcellular location">
    <subcellularLocation>
        <location evidence="1">Nucleus</location>
    </subcellularLocation>
</comment>
<dbReference type="EMBL" id="CAJNOM010000603">
    <property type="protein sequence ID" value="CAF1518656.1"/>
    <property type="molecule type" value="Genomic_DNA"/>
</dbReference>
<dbReference type="GO" id="GO:0046983">
    <property type="term" value="F:protein dimerization activity"/>
    <property type="evidence" value="ECO:0007669"/>
    <property type="project" value="InterPro"/>
</dbReference>
<evidence type="ECO:0000256" key="1">
    <source>
        <dbReference type="ARBA" id="ARBA00004123"/>
    </source>
</evidence>
<keyword evidence="4" id="KW-0539">Nucleus</keyword>
<dbReference type="PROSITE" id="PS51061">
    <property type="entry name" value="R3H"/>
    <property type="match status" value="1"/>
</dbReference>
<dbReference type="Gene3D" id="3.30.1360.10">
    <property type="entry name" value="RNA polymerase, RBP11-like subunit"/>
    <property type="match status" value="1"/>
</dbReference>
<name>A0A815PDY4_9BILA</name>
<proteinExistence type="inferred from homology"/>
<evidence type="ECO:0000313" key="9">
    <source>
        <dbReference type="EMBL" id="CAF1518656.1"/>
    </source>
</evidence>
<dbReference type="Pfam" id="PF13902">
    <property type="entry name" value="R3H-assoc"/>
    <property type="match status" value="1"/>
</dbReference>
<dbReference type="CDD" id="cd02325">
    <property type="entry name" value="R3H"/>
    <property type="match status" value="1"/>
</dbReference>
<evidence type="ECO:0000259" key="6">
    <source>
        <dbReference type="PROSITE" id="PS51061"/>
    </source>
</evidence>
<evidence type="ECO:0000313" key="7">
    <source>
        <dbReference type="EMBL" id="CAF0907285.1"/>
    </source>
</evidence>
<dbReference type="OrthoDB" id="10248581at2759"/>
<dbReference type="GO" id="GO:0003677">
    <property type="term" value="F:DNA binding"/>
    <property type="evidence" value="ECO:0007669"/>
    <property type="project" value="InterPro"/>
</dbReference>
<evidence type="ECO:0000256" key="3">
    <source>
        <dbReference type="ARBA" id="ARBA00023163"/>
    </source>
</evidence>
<dbReference type="PROSITE" id="PS01154">
    <property type="entry name" value="RNA_POL_L_13KD"/>
    <property type="match status" value="1"/>
</dbReference>
<reference evidence="8" key="1">
    <citation type="submission" date="2021-02" db="EMBL/GenBank/DDBJ databases">
        <authorList>
            <person name="Nowell W R."/>
        </authorList>
    </citation>
    <scope>NUCLEOTIDE SEQUENCE</scope>
</reference>
<dbReference type="FunFam" id="3.30.1360.10:FF:000003">
    <property type="entry name" value="DNA-directed RNA polymerase II subunit RPB11"/>
    <property type="match status" value="1"/>
</dbReference>
<dbReference type="InterPro" id="IPR022905">
    <property type="entry name" value="Rpo11-like"/>
</dbReference>
<evidence type="ECO:0000256" key="5">
    <source>
        <dbReference type="ARBA" id="ARBA00025751"/>
    </source>
</evidence>
<comment type="similarity">
    <text evidence="5">Belongs to the archaeal Rpo11/eukaryotic RPB11/RPC19 RNA polymerase subunit family.</text>
</comment>
<evidence type="ECO:0000313" key="10">
    <source>
        <dbReference type="Proteomes" id="UP000663832"/>
    </source>
</evidence>
<dbReference type="InterPro" id="IPR001374">
    <property type="entry name" value="R3H_dom"/>
</dbReference>
<dbReference type="EMBL" id="CAJNOM010000455">
    <property type="protein sequence ID" value="CAF1448062.1"/>
    <property type="molecule type" value="Genomic_DNA"/>
</dbReference>
<sequence length="445" mass="51136">MGILKNIEGDGHDIENVNSITLIDPLIHVDDTTSSSSEDEDIQENVVISALPTITPVPLTSTRTPKVKKTVSKIPKPILHVKNIGGKQSQGHRQARRHENMCFLLNLATDLDEDFAEVNINDLVDTTISAFAQLLLSKNKMKIWQEFVELPERQQERIVKVATDKKQNKKKKERLNNNLNITSTSCSSDENLETFVLIENRTTTNDHDSMNILHRQEEADTCFRRIDPNIRYTLKSMIKRHHLPFERINWFEDDVIPFFKENPDSVYLRDLTNGFDRMLLHAVCQYLNLISKSFTRDGERYTQVENRRMEFIPPIMLLSEYVKTMNGTMNAPATFESFLLLDGEKKIIVEKDTKVPNAVVFTIAKEDHTLANMLRAQLLKDPQVIFAGYKIPHPLENKVILRVQTSGHEYSPINAMENAIKDLIFEINILEDRVRSAITNRQSAE</sequence>
<dbReference type="PANTHER" id="PTHR32019">
    <property type="entry name" value="R3H DOMAIN-CONTAINING PROTEIN 4"/>
    <property type="match status" value="1"/>
</dbReference>
<dbReference type="Proteomes" id="UP000663832">
    <property type="component" value="Unassembled WGS sequence"/>
</dbReference>
<dbReference type="InterPro" id="IPR025952">
    <property type="entry name" value="R3H-assoc_dom"/>
</dbReference>
<dbReference type="EMBL" id="CAJNOI010000038">
    <property type="protein sequence ID" value="CAF0907285.1"/>
    <property type="molecule type" value="Genomic_DNA"/>
</dbReference>
<gene>
    <name evidence="7" type="ORF">BJG266_LOCUS10803</name>
    <name evidence="8" type="ORF">QVE165_LOCUS40099</name>
    <name evidence="9" type="ORF">QVE165_LOCUS44626</name>
</gene>
<feature type="domain" description="R3H" evidence="6">
    <location>
        <begin position="245"/>
        <end position="308"/>
    </location>
</feature>
<keyword evidence="2" id="KW-0240">DNA-directed RNA polymerase</keyword>
<evidence type="ECO:0000313" key="8">
    <source>
        <dbReference type="EMBL" id="CAF1448062.1"/>
    </source>
</evidence>
<evidence type="ECO:0000256" key="2">
    <source>
        <dbReference type="ARBA" id="ARBA00022478"/>
    </source>
</evidence>
<dbReference type="AlphaFoldDB" id="A0A815PDY4"/>
<keyword evidence="10" id="KW-1185">Reference proteome</keyword>
<dbReference type="InterPro" id="IPR009025">
    <property type="entry name" value="RBP11-like_dimer"/>
</dbReference>
<organism evidence="8 10">
    <name type="scientific">Adineta steineri</name>
    <dbReference type="NCBI Taxonomy" id="433720"/>
    <lineage>
        <taxon>Eukaryota</taxon>
        <taxon>Metazoa</taxon>
        <taxon>Spiralia</taxon>
        <taxon>Gnathifera</taxon>
        <taxon>Rotifera</taxon>
        <taxon>Eurotatoria</taxon>
        <taxon>Bdelloidea</taxon>
        <taxon>Adinetida</taxon>
        <taxon>Adinetidae</taxon>
        <taxon>Adineta</taxon>
    </lineage>
</organism>
<dbReference type="GO" id="GO:0006366">
    <property type="term" value="P:transcription by RNA polymerase II"/>
    <property type="evidence" value="ECO:0007669"/>
    <property type="project" value="InterPro"/>
</dbReference>
<dbReference type="InterPro" id="IPR039629">
    <property type="entry name" value="R3HDM4"/>
</dbReference>
<dbReference type="InterPro" id="IPR036867">
    <property type="entry name" value="R3H_dom_sf"/>
</dbReference>
<evidence type="ECO:0000256" key="4">
    <source>
        <dbReference type="ARBA" id="ARBA00023242"/>
    </source>
</evidence>
<dbReference type="CDD" id="cd06926">
    <property type="entry name" value="RNAP_II_RPB11"/>
    <property type="match status" value="1"/>
</dbReference>
<dbReference type="Pfam" id="PF13656">
    <property type="entry name" value="RNA_pol_L_2"/>
    <property type="match status" value="1"/>
</dbReference>
<dbReference type="Proteomes" id="UP000663877">
    <property type="component" value="Unassembled WGS sequence"/>
</dbReference>
<dbReference type="PANTHER" id="PTHR32019:SF2">
    <property type="entry name" value="R3H DOMAIN-CONTAINING PROTEIN 4"/>
    <property type="match status" value="1"/>
</dbReference>
<dbReference type="HAMAP" id="MF_00261">
    <property type="entry name" value="RNApol_arch_Rpo11"/>
    <property type="match status" value="1"/>
</dbReference>
<dbReference type="InterPro" id="IPR036603">
    <property type="entry name" value="RBP11-like"/>
</dbReference>
<dbReference type="InterPro" id="IPR037685">
    <property type="entry name" value="RBP11"/>
</dbReference>
<protein>
    <recommendedName>
        <fullName evidence="6">R3H domain-containing protein</fullName>
    </recommendedName>
</protein>
<dbReference type="GO" id="GO:0003899">
    <property type="term" value="F:DNA-directed RNA polymerase activity"/>
    <property type="evidence" value="ECO:0007669"/>
    <property type="project" value="InterPro"/>
</dbReference>
<dbReference type="InterPro" id="IPR008193">
    <property type="entry name" value="RNA_pol_Rpb11_13-16kDa_CS"/>
</dbReference>